<dbReference type="InParanoid" id="K0IIZ1"/>
<name>K0IIZ1_NITGG</name>
<dbReference type="AlphaFoldDB" id="K0IIZ1"/>
<organism evidence="1 2">
    <name type="scientific">Nitrososphaera gargensis (strain Ga9.2)</name>
    <dbReference type="NCBI Taxonomy" id="1237085"/>
    <lineage>
        <taxon>Archaea</taxon>
        <taxon>Nitrososphaerota</taxon>
        <taxon>Nitrososphaeria</taxon>
        <taxon>Nitrososphaerales</taxon>
        <taxon>Nitrososphaeraceae</taxon>
        <taxon>Nitrososphaera</taxon>
    </lineage>
</organism>
<gene>
    <name evidence="1" type="ordered locus">Ngar_c30440</name>
</gene>
<protein>
    <submittedName>
        <fullName evidence="1">Uncharacterized protein</fullName>
    </submittedName>
</protein>
<evidence type="ECO:0000313" key="1">
    <source>
        <dbReference type="EMBL" id="AFU59960.1"/>
    </source>
</evidence>
<evidence type="ECO:0000313" key="2">
    <source>
        <dbReference type="Proteomes" id="UP000008037"/>
    </source>
</evidence>
<dbReference type="HOGENOM" id="CLU_2285140_0_0_2"/>
<proteinExistence type="predicted"/>
<accession>K0IIZ1</accession>
<sequence>MLEANKTNLSLASGVEGFGFLGGNISNGVIANITNNGAIKPFFATRLNFEPYARIPIDTKAGALTTADVPQGTFAVIHDTTGGTYKLYANISGTLRSVGLV</sequence>
<dbReference type="Proteomes" id="UP000008037">
    <property type="component" value="Chromosome"/>
</dbReference>
<dbReference type="EMBL" id="CP002408">
    <property type="protein sequence ID" value="AFU59960.1"/>
    <property type="molecule type" value="Genomic_DNA"/>
</dbReference>
<dbReference type="KEGG" id="nga:Ngar_c30440"/>
<dbReference type="BioCyc" id="CNIT1237085:G1324-3044-MONOMER"/>
<reference evidence="1 2" key="1">
    <citation type="journal article" date="2012" name="Environ. Microbiol.">
        <title>The genome of the ammonia-oxidizing Candidatus Nitrososphaera gargensis: insights into metabolic versatility and environmental adaptations.</title>
        <authorList>
            <person name="Spang A."/>
            <person name="Poehlein A."/>
            <person name="Offre P."/>
            <person name="Zumbragel S."/>
            <person name="Haider S."/>
            <person name="Rychlik N."/>
            <person name="Nowka B."/>
            <person name="Schmeisser C."/>
            <person name="Lebedeva E.V."/>
            <person name="Rattei T."/>
            <person name="Bohm C."/>
            <person name="Schmid M."/>
            <person name="Galushko A."/>
            <person name="Hatzenpichler R."/>
            <person name="Weinmaier T."/>
            <person name="Daniel R."/>
            <person name="Schleper C."/>
            <person name="Spieck E."/>
            <person name="Streit W."/>
            <person name="Wagner M."/>
        </authorList>
    </citation>
    <scope>NUCLEOTIDE SEQUENCE [LARGE SCALE GENOMIC DNA]</scope>
    <source>
        <strain evidence="2">Ga9.2</strain>
    </source>
</reference>
<keyword evidence="2" id="KW-1185">Reference proteome</keyword>
<dbReference type="STRING" id="1237085.Ngar_c30440"/>